<reference evidence="1" key="1">
    <citation type="submission" date="2021-02" db="EMBL/GenBank/DDBJ databases">
        <authorList>
            <person name="Nieuwenhuis M."/>
            <person name="Van De Peppel L.J.J."/>
        </authorList>
    </citation>
    <scope>NUCLEOTIDE SEQUENCE</scope>
    <source>
        <strain evidence="1">D49</strain>
    </source>
</reference>
<comment type="caution">
    <text evidence="1">The sequence shown here is derived from an EMBL/GenBank/DDBJ whole genome shotgun (WGS) entry which is preliminary data.</text>
</comment>
<proteinExistence type="predicted"/>
<protein>
    <submittedName>
        <fullName evidence="1">Uncharacterized protein</fullName>
    </submittedName>
</protein>
<evidence type="ECO:0000313" key="2">
    <source>
        <dbReference type="Proteomes" id="UP000717328"/>
    </source>
</evidence>
<gene>
    <name evidence="1" type="ORF">H0H81_009805</name>
</gene>
<name>A0A9P7KI00_9AGAR</name>
<sequence length="130" mass="14558">MADFSRQTSDLTAWCGWIKNSIIAVDGTVVPSQGDSTVDKSTVRARWEQVRADCLVYHSLIEDTQARYGEMLPQSTRAWQQSTILEAQMRAKEEAKSRGKQQKLGTKLSNIFLDAIRQLSCHSCLGCFAT</sequence>
<reference evidence="1" key="2">
    <citation type="submission" date="2021-10" db="EMBL/GenBank/DDBJ databases">
        <title>Phylogenomics reveals ancestral predisposition of the termite-cultivated fungus Termitomyces towards a domesticated lifestyle.</title>
        <authorList>
            <person name="Auxier B."/>
            <person name="Grum-Grzhimaylo A."/>
            <person name="Cardenas M.E."/>
            <person name="Lodge J.D."/>
            <person name="Laessoe T."/>
            <person name="Pedersen O."/>
            <person name="Smith M.E."/>
            <person name="Kuyper T.W."/>
            <person name="Franco-Molano E.A."/>
            <person name="Baroni T.J."/>
            <person name="Aanen D.K."/>
        </authorList>
    </citation>
    <scope>NUCLEOTIDE SEQUENCE</scope>
    <source>
        <strain evidence="1">D49</strain>
    </source>
</reference>
<dbReference type="EMBL" id="JABCKI010000295">
    <property type="protein sequence ID" value="KAG5651118.1"/>
    <property type="molecule type" value="Genomic_DNA"/>
</dbReference>
<keyword evidence="2" id="KW-1185">Reference proteome</keyword>
<organism evidence="1 2">
    <name type="scientific">Sphagnurus paluster</name>
    <dbReference type="NCBI Taxonomy" id="117069"/>
    <lineage>
        <taxon>Eukaryota</taxon>
        <taxon>Fungi</taxon>
        <taxon>Dikarya</taxon>
        <taxon>Basidiomycota</taxon>
        <taxon>Agaricomycotina</taxon>
        <taxon>Agaricomycetes</taxon>
        <taxon>Agaricomycetidae</taxon>
        <taxon>Agaricales</taxon>
        <taxon>Tricholomatineae</taxon>
        <taxon>Lyophyllaceae</taxon>
        <taxon>Sphagnurus</taxon>
    </lineage>
</organism>
<dbReference type="Proteomes" id="UP000717328">
    <property type="component" value="Unassembled WGS sequence"/>
</dbReference>
<accession>A0A9P7KI00</accession>
<evidence type="ECO:0000313" key="1">
    <source>
        <dbReference type="EMBL" id="KAG5651118.1"/>
    </source>
</evidence>
<dbReference type="AlphaFoldDB" id="A0A9P7KI00"/>